<gene>
    <name evidence="1" type="ORF">C8Q71DRAFT_563582</name>
</gene>
<dbReference type="EMBL" id="JADCUA010000008">
    <property type="protein sequence ID" value="KAH9837829.1"/>
    <property type="molecule type" value="Genomic_DNA"/>
</dbReference>
<protein>
    <submittedName>
        <fullName evidence="1">Uncharacterized protein</fullName>
    </submittedName>
</protein>
<accession>A0ABQ8KIP9</accession>
<name>A0ABQ8KIP9_9APHY</name>
<evidence type="ECO:0000313" key="2">
    <source>
        <dbReference type="Proteomes" id="UP000814176"/>
    </source>
</evidence>
<sequence>MLTAVCTSFFTRPKHPSALLLVSDGSMTHILHPVPEVPDLIEQWGFSCSNRPPDAPFRRNGAREQRREQIGTVTLPVHTNETTDFVADVYDRMRKLRADMDMSGNEQAQSTDMRGADLDLDVARLVDEVLRPAALGAIRDREGHAGSKEATETYPVYVVYVKRRKPEPISAWGPLFSVDF</sequence>
<evidence type="ECO:0000313" key="1">
    <source>
        <dbReference type="EMBL" id="KAH9837829.1"/>
    </source>
</evidence>
<proteinExistence type="predicted"/>
<comment type="caution">
    <text evidence="1">The sequence shown here is derived from an EMBL/GenBank/DDBJ whole genome shotgun (WGS) entry which is preliminary data.</text>
</comment>
<reference evidence="1 2" key="1">
    <citation type="journal article" date="2021" name="Environ. Microbiol.">
        <title>Gene family expansions and transcriptome signatures uncover fungal adaptations to wood decay.</title>
        <authorList>
            <person name="Hage H."/>
            <person name="Miyauchi S."/>
            <person name="Viragh M."/>
            <person name="Drula E."/>
            <person name="Min B."/>
            <person name="Chaduli D."/>
            <person name="Navarro D."/>
            <person name="Favel A."/>
            <person name="Norest M."/>
            <person name="Lesage-Meessen L."/>
            <person name="Balint B."/>
            <person name="Merenyi Z."/>
            <person name="de Eugenio L."/>
            <person name="Morin E."/>
            <person name="Martinez A.T."/>
            <person name="Baldrian P."/>
            <person name="Stursova M."/>
            <person name="Martinez M.J."/>
            <person name="Novotny C."/>
            <person name="Magnuson J.K."/>
            <person name="Spatafora J.W."/>
            <person name="Maurice S."/>
            <person name="Pangilinan J."/>
            <person name="Andreopoulos W."/>
            <person name="LaButti K."/>
            <person name="Hundley H."/>
            <person name="Na H."/>
            <person name="Kuo A."/>
            <person name="Barry K."/>
            <person name="Lipzen A."/>
            <person name="Henrissat B."/>
            <person name="Riley R."/>
            <person name="Ahrendt S."/>
            <person name="Nagy L.G."/>
            <person name="Grigoriev I.V."/>
            <person name="Martin F."/>
            <person name="Rosso M.N."/>
        </authorList>
    </citation>
    <scope>NUCLEOTIDE SEQUENCE [LARGE SCALE GENOMIC DNA]</scope>
    <source>
        <strain evidence="1 2">CIRM-BRFM 1785</strain>
    </source>
</reference>
<organism evidence="1 2">
    <name type="scientific">Rhodofomes roseus</name>
    <dbReference type="NCBI Taxonomy" id="34475"/>
    <lineage>
        <taxon>Eukaryota</taxon>
        <taxon>Fungi</taxon>
        <taxon>Dikarya</taxon>
        <taxon>Basidiomycota</taxon>
        <taxon>Agaricomycotina</taxon>
        <taxon>Agaricomycetes</taxon>
        <taxon>Polyporales</taxon>
        <taxon>Rhodofomes</taxon>
    </lineage>
</organism>
<dbReference type="GeneID" id="72000115"/>
<dbReference type="Proteomes" id="UP000814176">
    <property type="component" value="Unassembled WGS sequence"/>
</dbReference>
<dbReference type="RefSeq" id="XP_047779867.1">
    <property type="nucleotide sequence ID" value="XM_047919383.1"/>
</dbReference>
<keyword evidence="2" id="KW-1185">Reference proteome</keyword>